<proteinExistence type="predicted"/>
<dbReference type="Proteomes" id="UP000094487">
    <property type="component" value="Unassembled WGS sequence"/>
</dbReference>
<dbReference type="STRING" id="1888892.BFL28_15450"/>
<dbReference type="AlphaFoldDB" id="A0A1E3LZA3"/>
<organism evidence="1 2">
    <name type="scientific">Sphingomonas turrisvirgatae</name>
    <dbReference type="NCBI Taxonomy" id="1888892"/>
    <lineage>
        <taxon>Bacteria</taxon>
        <taxon>Pseudomonadati</taxon>
        <taxon>Pseudomonadota</taxon>
        <taxon>Alphaproteobacteria</taxon>
        <taxon>Sphingomonadales</taxon>
        <taxon>Sphingomonadaceae</taxon>
        <taxon>Sphingomonas</taxon>
    </lineage>
</organism>
<evidence type="ECO:0000313" key="2">
    <source>
        <dbReference type="Proteomes" id="UP000094487"/>
    </source>
</evidence>
<dbReference type="RefSeq" id="WP_069320167.1">
    <property type="nucleotide sequence ID" value="NZ_MDDS01000019.1"/>
</dbReference>
<keyword evidence="2" id="KW-1185">Reference proteome</keyword>
<evidence type="ECO:0000313" key="1">
    <source>
        <dbReference type="EMBL" id="ODP38120.1"/>
    </source>
</evidence>
<dbReference type="EMBL" id="MDDS01000019">
    <property type="protein sequence ID" value="ODP38120.1"/>
    <property type="molecule type" value="Genomic_DNA"/>
</dbReference>
<reference evidence="1 2" key="1">
    <citation type="submission" date="2016-08" db="EMBL/GenBank/DDBJ databases">
        <title>Draft genome of the agarase producing Sphingomonas sp. MCT13.</title>
        <authorList>
            <person name="D'Andrea M.M."/>
            <person name="Rossolini G.M."/>
            <person name="Thaller M.C."/>
        </authorList>
    </citation>
    <scope>NUCLEOTIDE SEQUENCE [LARGE SCALE GENOMIC DNA]</scope>
    <source>
        <strain evidence="1 2">MCT13</strain>
    </source>
</reference>
<sequence length="119" mass="13779">MDESRKWLNDFHTKRRPRAGETARQHLERTYVHWYEAEYISAHDFWRVGIILSVDQSVREQVSRQRFLDLRKACTGGICVLVQTDPVGRDAAEMPGRAYELANFTLICADGKLVTLPSR</sequence>
<comment type="caution">
    <text evidence="1">The sequence shown here is derived from an EMBL/GenBank/DDBJ whole genome shotgun (WGS) entry which is preliminary data.</text>
</comment>
<protein>
    <submittedName>
        <fullName evidence="1">Uncharacterized protein</fullName>
    </submittedName>
</protein>
<gene>
    <name evidence="1" type="ORF">BFL28_15450</name>
</gene>
<name>A0A1E3LZA3_9SPHN</name>
<accession>A0A1E3LZA3</accession>